<evidence type="ECO:0000256" key="1">
    <source>
        <dbReference type="SAM" id="Phobius"/>
    </source>
</evidence>
<organism evidence="2 3">
    <name type="scientific">Gordonia aichiensis NBRC 108223</name>
    <dbReference type="NCBI Taxonomy" id="1220583"/>
    <lineage>
        <taxon>Bacteria</taxon>
        <taxon>Bacillati</taxon>
        <taxon>Actinomycetota</taxon>
        <taxon>Actinomycetes</taxon>
        <taxon>Mycobacteriales</taxon>
        <taxon>Gordoniaceae</taxon>
        <taxon>Gordonia</taxon>
    </lineage>
</organism>
<reference evidence="2 3" key="1">
    <citation type="submission" date="2012-12" db="EMBL/GenBank/DDBJ databases">
        <title>Whole genome shotgun sequence of Gordonia aichiensis NBRC 108223.</title>
        <authorList>
            <person name="Isaki-Nakamura S."/>
            <person name="Hosoyama A."/>
            <person name="Tsuchikane K."/>
            <person name="Ando Y."/>
            <person name="Baba S."/>
            <person name="Ohji S."/>
            <person name="Hamada M."/>
            <person name="Tamura T."/>
            <person name="Yamazoe A."/>
            <person name="Yamazaki S."/>
            <person name="Fujita N."/>
        </authorList>
    </citation>
    <scope>NUCLEOTIDE SEQUENCE [LARGE SCALE GENOMIC DNA]</scope>
    <source>
        <strain evidence="2 3">NBRC 108223</strain>
    </source>
</reference>
<evidence type="ECO:0000313" key="2">
    <source>
        <dbReference type="EMBL" id="GAC49219.1"/>
    </source>
</evidence>
<dbReference type="eggNOG" id="ENOG5031VTE">
    <property type="taxonomic scope" value="Bacteria"/>
</dbReference>
<keyword evidence="1" id="KW-1133">Transmembrane helix</keyword>
<evidence type="ECO:0000313" key="3">
    <source>
        <dbReference type="Proteomes" id="UP000010988"/>
    </source>
</evidence>
<accession>L7KKS5</accession>
<keyword evidence="1" id="KW-0472">Membrane</keyword>
<keyword evidence="1" id="KW-0812">Transmembrane</keyword>
<protein>
    <recommendedName>
        <fullName evidence="4">DUF3137 domain-containing protein</fullName>
    </recommendedName>
</protein>
<sequence length="264" mass="29897">MTSAGPFWSRSWFTSLITAATFVGLVVFHVWWWMGHGKPLAWVLLLGTPFLAFLPAGVIAKLSQRRWAREWAQANGFAYFPETNWPVPTWDFPPFSTGRARAKRVRDGMSGMVGTHPATFFRYTWINNNRVQITTHQRSVFVLRLPTALPRLTLGTTMDLSTGKRVEFESEDFNSRFFVHSTDPGFAHAVFTPRTIDALMSLRKARGALLVTKIEIAGSELVATSTMASRPEAITAVFEVMRIIADGIPRYLWSDRGQNERAWQ</sequence>
<comment type="caution">
    <text evidence="2">The sequence shown here is derived from an EMBL/GenBank/DDBJ whole genome shotgun (WGS) entry which is preliminary data.</text>
</comment>
<proteinExistence type="predicted"/>
<feature type="transmembrane region" description="Helical" evidence="1">
    <location>
        <begin position="40"/>
        <end position="60"/>
    </location>
</feature>
<dbReference type="STRING" id="1220583.GOACH_11_00140"/>
<name>L7KKS5_9ACTN</name>
<dbReference type="OrthoDB" id="190895at2"/>
<dbReference type="Proteomes" id="UP000010988">
    <property type="component" value="Unassembled WGS sequence"/>
</dbReference>
<gene>
    <name evidence="2" type="ORF">GOACH_11_00140</name>
</gene>
<dbReference type="RefSeq" id="WP_005175177.1">
    <property type="nucleotide sequence ID" value="NZ_BANR01000011.1"/>
</dbReference>
<dbReference type="EMBL" id="BANR01000011">
    <property type="protein sequence ID" value="GAC49219.1"/>
    <property type="molecule type" value="Genomic_DNA"/>
</dbReference>
<keyword evidence="3" id="KW-1185">Reference proteome</keyword>
<evidence type="ECO:0008006" key="4">
    <source>
        <dbReference type="Google" id="ProtNLM"/>
    </source>
</evidence>
<dbReference type="AlphaFoldDB" id="L7KKS5"/>
<feature type="transmembrane region" description="Helical" evidence="1">
    <location>
        <begin position="12"/>
        <end position="34"/>
    </location>
</feature>